<gene>
    <name evidence="2" type="ORF">RN51_01013</name>
</gene>
<dbReference type="SUPFAM" id="SSF56784">
    <property type="entry name" value="HAD-like"/>
    <property type="match status" value="1"/>
</dbReference>
<sequence length="142" mass="16018">MPTDRPRAWIFDVDGTLALIGDRSPYDMRNVSIDTPNHPVVVAAQAFAAHPDVDALIVVSGRDETARRATEAWLTFNEIPFDRLLLRRTGDQRADNIVKAEIYDAHIEPHFSVIGVVDDRRSVVEMWRSRGLVCFQVAEGDF</sequence>
<dbReference type="EMBL" id="JYIV01000020">
    <property type="protein sequence ID" value="KJL24416.1"/>
    <property type="molecule type" value="Genomic_DNA"/>
</dbReference>
<dbReference type="Pfam" id="PF25109">
    <property type="entry name" value="HAD_PNKP"/>
    <property type="match status" value="1"/>
</dbReference>
<dbReference type="AlphaFoldDB" id="A0A0F0KYR5"/>
<organism evidence="2 3">
    <name type="scientific">Microbacterium oxydans</name>
    <dbReference type="NCBI Taxonomy" id="82380"/>
    <lineage>
        <taxon>Bacteria</taxon>
        <taxon>Bacillati</taxon>
        <taxon>Actinomycetota</taxon>
        <taxon>Actinomycetes</taxon>
        <taxon>Micrococcales</taxon>
        <taxon>Microbacteriaceae</taxon>
        <taxon>Microbacterium</taxon>
    </lineage>
</organism>
<comment type="caution">
    <text evidence="2">The sequence shown here is derived from an EMBL/GenBank/DDBJ whole genome shotgun (WGS) entry which is preliminary data.</text>
</comment>
<dbReference type="InterPro" id="IPR036412">
    <property type="entry name" value="HAD-like_sf"/>
</dbReference>
<feature type="domain" description="Polynucleotide kinase PNKP phosphatase" evidence="1">
    <location>
        <begin position="6"/>
        <end position="142"/>
    </location>
</feature>
<evidence type="ECO:0000259" key="1">
    <source>
        <dbReference type="Pfam" id="PF25109"/>
    </source>
</evidence>
<dbReference type="InterPro" id="IPR056782">
    <property type="entry name" value="HAD_PNKP"/>
</dbReference>
<dbReference type="OrthoDB" id="7592866at2"/>
<proteinExistence type="predicted"/>
<protein>
    <recommendedName>
        <fullName evidence="1">Polynucleotide kinase PNKP phosphatase domain-containing protein</fullName>
    </recommendedName>
</protein>
<evidence type="ECO:0000313" key="3">
    <source>
        <dbReference type="Proteomes" id="UP000033725"/>
    </source>
</evidence>
<reference evidence="2 3" key="1">
    <citation type="submission" date="2015-02" db="EMBL/GenBank/DDBJ databases">
        <title>Draft genome sequences of ten Microbacterium spp. with emphasis on heavy metal contaminated environments.</title>
        <authorList>
            <person name="Corretto E."/>
        </authorList>
    </citation>
    <scope>NUCLEOTIDE SEQUENCE [LARGE SCALE GENOMIC DNA]</scope>
    <source>
        <strain evidence="2 3">BEL163</strain>
    </source>
</reference>
<dbReference type="InterPro" id="IPR023214">
    <property type="entry name" value="HAD_sf"/>
</dbReference>
<accession>A0A0F0KYR5</accession>
<dbReference type="Proteomes" id="UP000033725">
    <property type="component" value="Unassembled WGS sequence"/>
</dbReference>
<name>A0A0F0KYR5_9MICO</name>
<evidence type="ECO:0000313" key="2">
    <source>
        <dbReference type="EMBL" id="KJL24416.1"/>
    </source>
</evidence>
<dbReference type="PATRIC" id="fig|82380.10.peg.1017"/>
<dbReference type="RefSeq" id="WP_028501445.1">
    <property type="nucleotide sequence ID" value="NZ_CP162522.1"/>
</dbReference>
<dbReference type="Gene3D" id="3.40.50.1000">
    <property type="entry name" value="HAD superfamily/HAD-like"/>
    <property type="match status" value="1"/>
</dbReference>